<gene>
    <name evidence="1" type="ORF">OFUS_LOCUS2419</name>
</gene>
<reference evidence="1" key="1">
    <citation type="submission" date="2022-03" db="EMBL/GenBank/DDBJ databases">
        <authorList>
            <person name="Martin C."/>
        </authorList>
    </citation>
    <scope>NUCLEOTIDE SEQUENCE</scope>
</reference>
<accession>A0A8S4N2G2</accession>
<dbReference type="Proteomes" id="UP000749559">
    <property type="component" value="Unassembled WGS sequence"/>
</dbReference>
<comment type="caution">
    <text evidence="1">The sequence shown here is derived from an EMBL/GenBank/DDBJ whole genome shotgun (WGS) entry which is preliminary data.</text>
</comment>
<dbReference type="EMBL" id="CAIIXF020000001">
    <property type="protein sequence ID" value="CAH1775065.1"/>
    <property type="molecule type" value="Genomic_DNA"/>
</dbReference>
<proteinExistence type="predicted"/>
<protein>
    <submittedName>
        <fullName evidence="1">Uncharacterized protein</fullName>
    </submittedName>
</protein>
<evidence type="ECO:0000313" key="2">
    <source>
        <dbReference type="Proteomes" id="UP000749559"/>
    </source>
</evidence>
<dbReference type="AlphaFoldDB" id="A0A8S4N2G2"/>
<evidence type="ECO:0000313" key="1">
    <source>
        <dbReference type="EMBL" id="CAH1775065.1"/>
    </source>
</evidence>
<name>A0A8S4N2G2_OWEFU</name>
<keyword evidence="2" id="KW-1185">Reference proteome</keyword>
<organism evidence="1 2">
    <name type="scientific">Owenia fusiformis</name>
    <name type="common">Polychaete worm</name>
    <dbReference type="NCBI Taxonomy" id="6347"/>
    <lineage>
        <taxon>Eukaryota</taxon>
        <taxon>Metazoa</taxon>
        <taxon>Spiralia</taxon>
        <taxon>Lophotrochozoa</taxon>
        <taxon>Annelida</taxon>
        <taxon>Polychaeta</taxon>
        <taxon>Sedentaria</taxon>
        <taxon>Canalipalpata</taxon>
        <taxon>Sabellida</taxon>
        <taxon>Oweniida</taxon>
        <taxon>Oweniidae</taxon>
        <taxon>Owenia</taxon>
    </lineage>
</organism>
<dbReference type="OrthoDB" id="6117194at2759"/>
<sequence length="222" mass="25550">MKKRKPIKKPKRRLFKGTSDSFEKTLKDCENLLPYVLSNLIRNNTLCQPFLNFLILISTNSIPLDNIALLLFDVVEYYVAKMNTRQMIYSPETMKFGKVCCRQFNGKFLRFMTGDRESHHIHFADPTEKTIRNFNGLDLIIPRELKPGIIKEAFPMLENDKRYVISVDGKNTASGLTKEGGDIDLFGHEPNGDSCEKKDSIHIYTIQFVFMLHHASNSVSLK</sequence>